<keyword evidence="3 7" id="KW-0812">Transmembrane</keyword>
<feature type="transmembrane region" description="Helical" evidence="7">
    <location>
        <begin position="149"/>
        <end position="168"/>
    </location>
</feature>
<comment type="subcellular location">
    <subcellularLocation>
        <location evidence="1">Membrane</location>
        <topology evidence="1">Multi-pass membrane protein</topology>
    </subcellularLocation>
</comment>
<feature type="region of interest" description="Disordered" evidence="6">
    <location>
        <begin position="550"/>
        <end position="569"/>
    </location>
</feature>
<dbReference type="Proteomes" id="UP000285301">
    <property type="component" value="Unassembled WGS sequence"/>
</dbReference>
<keyword evidence="4 7" id="KW-1133">Transmembrane helix</keyword>
<feature type="transmembrane region" description="Helical" evidence="7">
    <location>
        <begin position="93"/>
        <end position="111"/>
    </location>
</feature>
<dbReference type="GO" id="GO:0016020">
    <property type="term" value="C:membrane"/>
    <property type="evidence" value="ECO:0007669"/>
    <property type="project" value="UniProtKB-SubCell"/>
</dbReference>
<comment type="similarity">
    <text evidence="2">Belongs to the TMEM45 family.</text>
</comment>
<gene>
    <name evidence="8" type="ORF">B4U79_14815</name>
</gene>
<evidence type="ECO:0000313" key="9">
    <source>
        <dbReference type="Proteomes" id="UP000285301"/>
    </source>
</evidence>
<feature type="transmembrane region" description="Helical" evidence="7">
    <location>
        <begin position="123"/>
        <end position="143"/>
    </location>
</feature>
<evidence type="ECO:0000256" key="7">
    <source>
        <dbReference type="SAM" id="Phobius"/>
    </source>
</evidence>
<protein>
    <submittedName>
        <fullName evidence="8">Transmembrane protein 45B-like protein</fullName>
    </submittedName>
</protein>
<dbReference type="Pfam" id="PF04819">
    <property type="entry name" value="DUF716"/>
    <property type="match status" value="1"/>
</dbReference>
<dbReference type="InterPro" id="IPR042127">
    <property type="entry name" value="TMEM45"/>
</dbReference>
<evidence type="ECO:0000256" key="2">
    <source>
        <dbReference type="ARBA" id="ARBA00006948"/>
    </source>
</evidence>
<name>A0A443RFH5_9ACAR</name>
<evidence type="ECO:0000256" key="3">
    <source>
        <dbReference type="ARBA" id="ARBA00022692"/>
    </source>
</evidence>
<dbReference type="OrthoDB" id="6504688at2759"/>
<dbReference type="EMBL" id="NCKU01000816">
    <property type="protein sequence ID" value="RWS14039.1"/>
    <property type="molecule type" value="Genomic_DNA"/>
</dbReference>
<organism evidence="8 9">
    <name type="scientific">Dinothrombium tinctorium</name>
    <dbReference type="NCBI Taxonomy" id="1965070"/>
    <lineage>
        <taxon>Eukaryota</taxon>
        <taxon>Metazoa</taxon>
        <taxon>Ecdysozoa</taxon>
        <taxon>Arthropoda</taxon>
        <taxon>Chelicerata</taxon>
        <taxon>Arachnida</taxon>
        <taxon>Acari</taxon>
        <taxon>Acariformes</taxon>
        <taxon>Trombidiformes</taxon>
        <taxon>Prostigmata</taxon>
        <taxon>Anystina</taxon>
        <taxon>Parasitengona</taxon>
        <taxon>Trombidioidea</taxon>
        <taxon>Trombidiidae</taxon>
        <taxon>Dinothrombium</taxon>
    </lineage>
</organism>
<accession>A0A443RFH5</accession>
<dbReference type="PANTHER" id="PTHR16007:SF15">
    <property type="entry name" value="TRANSMEMBRANE PROTEIN 45B"/>
    <property type="match status" value="1"/>
</dbReference>
<evidence type="ECO:0000256" key="4">
    <source>
        <dbReference type="ARBA" id="ARBA00022989"/>
    </source>
</evidence>
<evidence type="ECO:0000256" key="1">
    <source>
        <dbReference type="ARBA" id="ARBA00004141"/>
    </source>
</evidence>
<sequence length="718" mass="81130">MGTFLGHIIPGTFFSLFAVRWLCLTFDRYFKVLLRKQYSQECSFRCTATYGCSYCPNKPCEGYLKIVAALFGMISEIFTAFKHGRFTEMGNLQHTTMYFFFGFNGFVDVLTFHRFPIPDGADYLTLAIACFVEASLFYFHLHLHTPLELIVHKLLLIAIVASLVSCLIELRYRNNVLSAIFRSMSALLQGTWFYQVGFILYNPIPGAIEWKTESHYEMMLITAIFCWHIAGVMLFTMSIGFIYYFKNNLHYFRGKFYVNGRNNLRLSEEANDNEIDLESLLSLIYSHSPISSNQRATIFAESDASKSDDLKFSDREVEYNEGYSREYPLVFDTSSPSSRKLSRGFSDESEGFVERRRRRSTSESLHIPQEEQSNVNLPIVINPTRHLVSNIRDTKIETGDTLKSHLPTEHIKFDSSVSLPDSHSLHFEPVVVASTEANNINHESSVDHAEKPDVVVEKTNVAVESDSVEQKALNKSSTDVDEEKVVIPDEHVSSIHEIVSSSKTVLPDGDTVVKKDSETVRNVEETTDQIAHFERVNSNLKPNLNVESKTKVNDHNSHQSTLQPESNEDLNSKTILHSKIRGGDHSTKIGENVQKSVSKINIQGVRNEEVHTNQEQIGHGLGTKSIGVSRVDGGQSKILRPIQHSFVSLHRILVKAKPDAHILHSPFKTDNTIKFGECAHSLAPQPVVLRSNVPEKPNQHIVRSRFTRSVGVGARISL</sequence>
<reference evidence="8 9" key="1">
    <citation type="journal article" date="2018" name="Gigascience">
        <title>Genomes of trombidid mites reveal novel predicted allergens and laterally-transferred genes associated with secondary metabolism.</title>
        <authorList>
            <person name="Dong X."/>
            <person name="Chaisiri K."/>
            <person name="Xia D."/>
            <person name="Armstrong S.D."/>
            <person name="Fang Y."/>
            <person name="Donnelly M.J."/>
            <person name="Kadowaki T."/>
            <person name="McGarry J.W."/>
            <person name="Darby A.C."/>
            <person name="Makepeace B.L."/>
        </authorList>
    </citation>
    <scope>NUCLEOTIDE SEQUENCE [LARGE SCALE GENOMIC DNA]</scope>
    <source>
        <strain evidence="8">UoL-WK</strain>
    </source>
</reference>
<dbReference type="InterPro" id="IPR006904">
    <property type="entry name" value="DUF716"/>
</dbReference>
<dbReference type="PANTHER" id="PTHR16007">
    <property type="entry name" value="EPIDIDYMAL MEMBRANE PROTEIN E9-RELATED"/>
    <property type="match status" value="1"/>
</dbReference>
<keyword evidence="9" id="KW-1185">Reference proteome</keyword>
<feature type="transmembrane region" description="Helical" evidence="7">
    <location>
        <begin position="6"/>
        <end position="26"/>
    </location>
</feature>
<evidence type="ECO:0000256" key="5">
    <source>
        <dbReference type="ARBA" id="ARBA00023136"/>
    </source>
</evidence>
<feature type="transmembrane region" description="Helical" evidence="7">
    <location>
        <begin position="221"/>
        <end position="245"/>
    </location>
</feature>
<dbReference type="AlphaFoldDB" id="A0A443RFH5"/>
<evidence type="ECO:0000256" key="6">
    <source>
        <dbReference type="SAM" id="MobiDB-lite"/>
    </source>
</evidence>
<feature type="non-terminal residue" evidence="8">
    <location>
        <position position="718"/>
    </location>
</feature>
<feature type="region of interest" description="Disordered" evidence="6">
    <location>
        <begin position="333"/>
        <end position="370"/>
    </location>
</feature>
<proteinExistence type="inferred from homology"/>
<comment type="caution">
    <text evidence="8">The sequence shown here is derived from an EMBL/GenBank/DDBJ whole genome shotgun (WGS) entry which is preliminary data.</text>
</comment>
<keyword evidence="5 7" id="KW-0472">Membrane</keyword>
<evidence type="ECO:0000313" key="8">
    <source>
        <dbReference type="EMBL" id="RWS14039.1"/>
    </source>
</evidence>